<gene>
    <name evidence="2" type="ORF">VTJ49DRAFT_5506</name>
</gene>
<feature type="chain" id="PRO_5045554998" evidence="1">
    <location>
        <begin position="27"/>
        <end position="152"/>
    </location>
</feature>
<protein>
    <submittedName>
        <fullName evidence="2">Uncharacterized protein</fullName>
    </submittedName>
</protein>
<feature type="signal peptide" evidence="1">
    <location>
        <begin position="1"/>
        <end position="26"/>
    </location>
</feature>
<dbReference type="Proteomes" id="UP001583172">
    <property type="component" value="Unassembled WGS sequence"/>
</dbReference>
<keyword evidence="1" id="KW-0732">Signal</keyword>
<keyword evidence="3" id="KW-1185">Reference proteome</keyword>
<organism evidence="2 3">
    <name type="scientific">Humicola insolens</name>
    <name type="common">Soft-rot fungus</name>
    <dbReference type="NCBI Taxonomy" id="85995"/>
    <lineage>
        <taxon>Eukaryota</taxon>
        <taxon>Fungi</taxon>
        <taxon>Dikarya</taxon>
        <taxon>Ascomycota</taxon>
        <taxon>Pezizomycotina</taxon>
        <taxon>Sordariomycetes</taxon>
        <taxon>Sordariomycetidae</taxon>
        <taxon>Sordariales</taxon>
        <taxon>Chaetomiaceae</taxon>
        <taxon>Mycothermus</taxon>
    </lineage>
</organism>
<comment type="caution">
    <text evidence="2">The sequence shown here is derived from an EMBL/GenBank/DDBJ whole genome shotgun (WGS) entry which is preliminary data.</text>
</comment>
<dbReference type="EMBL" id="JAZGSY010000046">
    <property type="protein sequence ID" value="KAL1842338.1"/>
    <property type="molecule type" value="Genomic_DNA"/>
</dbReference>
<accession>A0ABR3VKW7</accession>
<proteinExistence type="predicted"/>
<evidence type="ECO:0000256" key="1">
    <source>
        <dbReference type="SAM" id="SignalP"/>
    </source>
</evidence>
<sequence length="152" mass="15298">MQLTRLSTLATCAILAVITSPLSALAQDGPDPTITVSHGLTPTIDYVSGCAAVVSTVGVCSTCYNIQCVIPATITAGCGSCAADAVPTIYRSFPCPEDGGCPGLGCKTIFTVVTASGDECAEVTASPTPTGDAVTPPPSTAGAARMKALRWW</sequence>
<evidence type="ECO:0000313" key="2">
    <source>
        <dbReference type="EMBL" id="KAL1842338.1"/>
    </source>
</evidence>
<reference evidence="2 3" key="1">
    <citation type="journal article" date="2024" name="Commun. Biol.">
        <title>Comparative genomic analysis of thermophilic fungi reveals convergent evolutionary adaptations and gene losses.</title>
        <authorList>
            <person name="Steindorff A.S."/>
            <person name="Aguilar-Pontes M.V."/>
            <person name="Robinson A.J."/>
            <person name="Andreopoulos B."/>
            <person name="LaButti K."/>
            <person name="Kuo A."/>
            <person name="Mondo S."/>
            <person name="Riley R."/>
            <person name="Otillar R."/>
            <person name="Haridas S."/>
            <person name="Lipzen A."/>
            <person name="Grimwood J."/>
            <person name="Schmutz J."/>
            <person name="Clum A."/>
            <person name="Reid I.D."/>
            <person name="Moisan M.C."/>
            <person name="Butler G."/>
            <person name="Nguyen T.T.M."/>
            <person name="Dewar K."/>
            <person name="Conant G."/>
            <person name="Drula E."/>
            <person name="Henrissat B."/>
            <person name="Hansel C."/>
            <person name="Singer S."/>
            <person name="Hutchinson M.I."/>
            <person name="de Vries R.P."/>
            <person name="Natvig D.O."/>
            <person name="Powell A.J."/>
            <person name="Tsang A."/>
            <person name="Grigoriev I.V."/>
        </authorList>
    </citation>
    <scope>NUCLEOTIDE SEQUENCE [LARGE SCALE GENOMIC DNA]</scope>
    <source>
        <strain evidence="2 3">CBS 620.91</strain>
    </source>
</reference>
<evidence type="ECO:0000313" key="3">
    <source>
        <dbReference type="Proteomes" id="UP001583172"/>
    </source>
</evidence>
<name>A0ABR3VKW7_HUMIN</name>